<dbReference type="InterPro" id="IPR000836">
    <property type="entry name" value="PRTase_dom"/>
</dbReference>
<dbReference type="InterPro" id="IPR029057">
    <property type="entry name" value="PRTase-like"/>
</dbReference>
<accession>A0A1H0ER41</accession>
<dbReference type="RefSeq" id="WP_092642449.1">
    <property type="nucleotide sequence ID" value="NZ_FNID01000035.1"/>
</dbReference>
<dbReference type="GO" id="GO:0016757">
    <property type="term" value="F:glycosyltransferase activity"/>
    <property type="evidence" value="ECO:0007669"/>
    <property type="project" value="UniProtKB-KW"/>
</dbReference>
<dbReference type="OrthoDB" id="9778142at2"/>
<dbReference type="AlphaFoldDB" id="A0A1H0ER41"/>
<name>A0A1H0ER41_9FIRM</name>
<proteinExistence type="predicted"/>
<organism evidence="1 2">
    <name type="scientific">Acetanaerobacterium elongatum</name>
    <dbReference type="NCBI Taxonomy" id="258515"/>
    <lineage>
        <taxon>Bacteria</taxon>
        <taxon>Bacillati</taxon>
        <taxon>Bacillota</taxon>
        <taxon>Clostridia</taxon>
        <taxon>Eubacteriales</taxon>
        <taxon>Oscillospiraceae</taxon>
        <taxon>Acetanaerobacterium</taxon>
    </lineage>
</organism>
<protein>
    <submittedName>
        <fullName evidence="1">Orotate phosphoribosyltransferase</fullName>
    </submittedName>
</protein>
<dbReference type="Proteomes" id="UP000199182">
    <property type="component" value="Unassembled WGS sequence"/>
</dbReference>
<sequence length="214" mass="23043">MESRATKIKAKKNGKLTISVIPGHFATNHSHVNYYIDITGVKHHSKAAQLAAQELAAQFSGSTPVDTIICMDGSDMIGGFIARELSQSGSRSLSTDNDICVLTPEYNSNGQMVFRDNTQSMIWGKNVLLLIASATTGKTINRSLDCIAYYGGKAVGIAAVFSAIDEMAGLPVHSLFTIADLPDYQTFSPKDCPSCKQQRKIDAIVSSSGYTKIE</sequence>
<dbReference type="CDD" id="cd06223">
    <property type="entry name" value="PRTases_typeI"/>
    <property type="match status" value="1"/>
</dbReference>
<dbReference type="EMBL" id="FNID01000035">
    <property type="protein sequence ID" value="SDN84805.1"/>
    <property type="molecule type" value="Genomic_DNA"/>
</dbReference>
<dbReference type="STRING" id="258515.SAMN05192585_13522"/>
<keyword evidence="1" id="KW-0808">Transferase</keyword>
<gene>
    <name evidence="1" type="ORF">SAMN05192585_13522</name>
</gene>
<keyword evidence="1" id="KW-0328">Glycosyltransferase</keyword>
<reference evidence="1 2" key="1">
    <citation type="submission" date="2016-10" db="EMBL/GenBank/DDBJ databases">
        <authorList>
            <person name="de Groot N.N."/>
        </authorList>
    </citation>
    <scope>NUCLEOTIDE SEQUENCE [LARGE SCALE GENOMIC DNA]</scope>
    <source>
        <strain evidence="1 2">CGMCC 1.5012</strain>
    </source>
</reference>
<evidence type="ECO:0000313" key="1">
    <source>
        <dbReference type="EMBL" id="SDN84805.1"/>
    </source>
</evidence>
<dbReference type="SUPFAM" id="SSF53271">
    <property type="entry name" value="PRTase-like"/>
    <property type="match status" value="1"/>
</dbReference>
<evidence type="ECO:0000313" key="2">
    <source>
        <dbReference type="Proteomes" id="UP000199182"/>
    </source>
</evidence>
<keyword evidence="2" id="KW-1185">Reference proteome</keyword>
<dbReference type="Gene3D" id="3.40.50.2020">
    <property type="match status" value="1"/>
</dbReference>